<name>A0ACB8DSK3_DERSI</name>
<dbReference type="EMBL" id="CM023470">
    <property type="protein sequence ID" value="KAH7977285.1"/>
    <property type="molecule type" value="Genomic_DNA"/>
</dbReference>
<gene>
    <name evidence="1" type="ORF">HPB49_000298</name>
</gene>
<protein>
    <submittedName>
        <fullName evidence="1">Uncharacterized protein</fullName>
    </submittedName>
</protein>
<sequence>MVRTIKYLFHLALLSYRGTVGISGFSPLLLLMGRQLRSSVLKAKEHMARDLTSFPTGQQVWVRPEGIKGAVLSPALRPRSYVVETKQGGVLQRNSRPLVRFAPESSASPPASSEQPEPQQPVALPISQEPDNSTERSYPGQPQGQSGDSDGVVRTRRGQRVGPPDYLNL</sequence>
<comment type="caution">
    <text evidence="1">The sequence shown here is derived from an EMBL/GenBank/DDBJ whole genome shotgun (WGS) entry which is preliminary data.</text>
</comment>
<keyword evidence="2" id="KW-1185">Reference proteome</keyword>
<proteinExistence type="predicted"/>
<accession>A0ACB8DSK3</accession>
<evidence type="ECO:0000313" key="1">
    <source>
        <dbReference type="EMBL" id="KAH7977285.1"/>
    </source>
</evidence>
<evidence type="ECO:0000313" key="2">
    <source>
        <dbReference type="Proteomes" id="UP000821865"/>
    </source>
</evidence>
<organism evidence="1 2">
    <name type="scientific">Dermacentor silvarum</name>
    <name type="common">Tick</name>
    <dbReference type="NCBI Taxonomy" id="543639"/>
    <lineage>
        <taxon>Eukaryota</taxon>
        <taxon>Metazoa</taxon>
        <taxon>Ecdysozoa</taxon>
        <taxon>Arthropoda</taxon>
        <taxon>Chelicerata</taxon>
        <taxon>Arachnida</taxon>
        <taxon>Acari</taxon>
        <taxon>Parasitiformes</taxon>
        <taxon>Ixodida</taxon>
        <taxon>Ixodoidea</taxon>
        <taxon>Ixodidae</taxon>
        <taxon>Rhipicephalinae</taxon>
        <taxon>Dermacentor</taxon>
    </lineage>
</organism>
<dbReference type="Proteomes" id="UP000821865">
    <property type="component" value="Chromosome 1"/>
</dbReference>
<reference evidence="1" key="1">
    <citation type="submission" date="2020-05" db="EMBL/GenBank/DDBJ databases">
        <title>Large-scale comparative analyses of tick genomes elucidate their genetic diversity and vector capacities.</title>
        <authorList>
            <person name="Jia N."/>
            <person name="Wang J."/>
            <person name="Shi W."/>
            <person name="Du L."/>
            <person name="Sun Y."/>
            <person name="Zhan W."/>
            <person name="Jiang J."/>
            <person name="Wang Q."/>
            <person name="Zhang B."/>
            <person name="Ji P."/>
            <person name="Sakyi L.B."/>
            <person name="Cui X."/>
            <person name="Yuan T."/>
            <person name="Jiang B."/>
            <person name="Yang W."/>
            <person name="Lam T.T.-Y."/>
            <person name="Chang Q."/>
            <person name="Ding S."/>
            <person name="Wang X."/>
            <person name="Zhu J."/>
            <person name="Ruan X."/>
            <person name="Zhao L."/>
            <person name="Wei J."/>
            <person name="Que T."/>
            <person name="Du C."/>
            <person name="Cheng J."/>
            <person name="Dai P."/>
            <person name="Han X."/>
            <person name="Huang E."/>
            <person name="Gao Y."/>
            <person name="Liu J."/>
            <person name="Shao H."/>
            <person name="Ye R."/>
            <person name="Li L."/>
            <person name="Wei W."/>
            <person name="Wang X."/>
            <person name="Wang C."/>
            <person name="Yang T."/>
            <person name="Huo Q."/>
            <person name="Li W."/>
            <person name="Guo W."/>
            <person name="Chen H."/>
            <person name="Zhou L."/>
            <person name="Ni X."/>
            <person name="Tian J."/>
            <person name="Zhou Y."/>
            <person name="Sheng Y."/>
            <person name="Liu T."/>
            <person name="Pan Y."/>
            <person name="Xia L."/>
            <person name="Li J."/>
            <person name="Zhao F."/>
            <person name="Cao W."/>
        </authorList>
    </citation>
    <scope>NUCLEOTIDE SEQUENCE</scope>
    <source>
        <strain evidence="1">Dsil-2018</strain>
    </source>
</reference>